<evidence type="ECO:0000313" key="2">
    <source>
        <dbReference type="Proteomes" id="UP000218231"/>
    </source>
</evidence>
<keyword evidence="2" id="KW-1185">Reference proteome</keyword>
<accession>A0A2A2M2Z9</accession>
<gene>
    <name evidence="1" type="ORF">WR25_13629</name>
</gene>
<proteinExistence type="predicted"/>
<comment type="caution">
    <text evidence="1">The sequence shown here is derived from an EMBL/GenBank/DDBJ whole genome shotgun (WGS) entry which is preliminary data.</text>
</comment>
<reference evidence="1 2" key="1">
    <citation type="journal article" date="2017" name="Curr. Biol.">
        <title>Genome architecture and evolution of a unichromosomal asexual nematode.</title>
        <authorList>
            <person name="Fradin H."/>
            <person name="Zegar C."/>
            <person name="Gutwein M."/>
            <person name="Lucas J."/>
            <person name="Kovtun M."/>
            <person name="Corcoran D."/>
            <person name="Baugh L.R."/>
            <person name="Kiontke K."/>
            <person name="Gunsalus K."/>
            <person name="Fitch D.H."/>
            <person name="Piano F."/>
        </authorList>
    </citation>
    <scope>NUCLEOTIDE SEQUENCE [LARGE SCALE GENOMIC DNA]</scope>
    <source>
        <strain evidence="1">PF1309</strain>
    </source>
</reference>
<dbReference type="AlphaFoldDB" id="A0A2A2M2Z9"/>
<name>A0A2A2M2Z9_9BILA</name>
<sequence length="179" mass="19646">MSERVQRLAKAFDCWRGRILRDGFVHFEHEGGVGKSGRVPVKFAPYRSACSCHLLAGACGEQRLFAPVSRAACGHQYKRQPHSMSAYRQVCSPPGDRPIRTMSRASGDWQWRGSGRSGRYVIVGMPSPARTRFGRGSPCQKAGTTIGIIGACRTAFSCGSPNHEARHAGLDPASRFLRR</sequence>
<evidence type="ECO:0000313" key="1">
    <source>
        <dbReference type="EMBL" id="PAV92844.1"/>
    </source>
</evidence>
<protein>
    <submittedName>
        <fullName evidence="1">Uncharacterized protein</fullName>
    </submittedName>
</protein>
<dbReference type="EMBL" id="LIAE01005963">
    <property type="protein sequence ID" value="PAV92844.1"/>
    <property type="molecule type" value="Genomic_DNA"/>
</dbReference>
<organism evidence="1 2">
    <name type="scientific">Diploscapter pachys</name>
    <dbReference type="NCBI Taxonomy" id="2018661"/>
    <lineage>
        <taxon>Eukaryota</taxon>
        <taxon>Metazoa</taxon>
        <taxon>Ecdysozoa</taxon>
        <taxon>Nematoda</taxon>
        <taxon>Chromadorea</taxon>
        <taxon>Rhabditida</taxon>
        <taxon>Rhabditina</taxon>
        <taxon>Rhabditomorpha</taxon>
        <taxon>Rhabditoidea</taxon>
        <taxon>Rhabditidae</taxon>
        <taxon>Diploscapter</taxon>
    </lineage>
</organism>
<dbReference type="Proteomes" id="UP000218231">
    <property type="component" value="Unassembled WGS sequence"/>
</dbReference>